<dbReference type="GO" id="GO:0016616">
    <property type="term" value="F:oxidoreductase activity, acting on the CH-OH group of donors, NAD or NADP as acceptor"/>
    <property type="evidence" value="ECO:0007669"/>
    <property type="project" value="UniProtKB-ARBA"/>
</dbReference>
<keyword evidence="2" id="KW-0521">NADP</keyword>
<dbReference type="InterPro" id="IPR020471">
    <property type="entry name" value="AKR"/>
</dbReference>
<evidence type="ECO:0000256" key="5">
    <source>
        <dbReference type="PIRSR" id="PIRSR000097-2"/>
    </source>
</evidence>
<name>A0A367CH90_9ENTE</name>
<dbReference type="InterPro" id="IPR036812">
    <property type="entry name" value="NAD(P)_OxRdtase_dom_sf"/>
</dbReference>
<dbReference type="SUPFAM" id="SSF51430">
    <property type="entry name" value="NAD(P)-linked oxidoreductase"/>
    <property type="match status" value="1"/>
</dbReference>
<gene>
    <name evidence="8" type="ORF">EA71_00070</name>
</gene>
<dbReference type="PANTHER" id="PTHR43827">
    <property type="entry name" value="2,5-DIKETO-D-GLUCONIC ACID REDUCTASE"/>
    <property type="match status" value="1"/>
</dbReference>
<dbReference type="Proteomes" id="UP000252797">
    <property type="component" value="Unassembled WGS sequence"/>
</dbReference>
<accession>A0A367CH90</accession>
<dbReference type="InterPro" id="IPR023210">
    <property type="entry name" value="NADP_OxRdtase_dom"/>
</dbReference>
<evidence type="ECO:0000313" key="9">
    <source>
        <dbReference type="Proteomes" id="UP000252797"/>
    </source>
</evidence>
<feature type="binding site" evidence="5">
    <location>
        <position position="115"/>
    </location>
    <ligand>
        <name>substrate</name>
    </ligand>
</feature>
<feature type="active site" description="Proton donor" evidence="4">
    <location>
        <position position="53"/>
    </location>
</feature>
<dbReference type="PIRSF" id="PIRSF000097">
    <property type="entry name" value="AKR"/>
    <property type="match status" value="1"/>
</dbReference>
<dbReference type="InterPro" id="IPR018170">
    <property type="entry name" value="Aldo/ket_reductase_CS"/>
</dbReference>
<proteinExistence type="inferred from homology"/>
<dbReference type="PROSITE" id="PS00062">
    <property type="entry name" value="ALDOKETO_REDUCTASE_2"/>
    <property type="match status" value="1"/>
</dbReference>
<dbReference type="AlphaFoldDB" id="A0A367CH90"/>
<sequence length="281" mass="31748">MIKNLQDTVLLNNGKKMPGLGLGVFQIPNEQTAAIVSEGIKTGYRLIDTAAVYGNEEGTGQGIKEGLAATGLKREDLFITSKVWNAGLDYEETLIAFEDSLNKLGLTYIDLYLIHWPGTDDQYIEVYKALEHLYEEGKIKAIGVSNFEIHHLEKLLSETTVKPVVNQVELHPRLNQQELQVFCAANDILIEAWSPLMQGKILKEPVLQEIAENHHRSVAQIVLRWDIQHEIIVLTKSVKTERLISNAALFDFELTEAEMQMIDELDQHLRVGPDPDTFDFK</sequence>
<dbReference type="FunFam" id="3.20.20.100:FF:000015">
    <property type="entry name" value="Oxidoreductase, aldo/keto reductase family"/>
    <property type="match status" value="1"/>
</dbReference>
<feature type="domain" description="NADP-dependent oxidoreductase" evidence="7">
    <location>
        <begin position="26"/>
        <end position="266"/>
    </location>
</feature>
<dbReference type="EMBL" id="LEPB01000001">
    <property type="protein sequence ID" value="RCA11866.1"/>
    <property type="molecule type" value="Genomic_DNA"/>
</dbReference>
<evidence type="ECO:0000256" key="1">
    <source>
        <dbReference type="ARBA" id="ARBA00007905"/>
    </source>
</evidence>
<feature type="site" description="Lowers pKa of active site Tyr" evidence="6">
    <location>
        <position position="82"/>
    </location>
</feature>
<dbReference type="RefSeq" id="WP_113845080.1">
    <property type="nucleotide sequence ID" value="NZ_JADPAK010000001.1"/>
</dbReference>
<evidence type="ECO:0000256" key="2">
    <source>
        <dbReference type="ARBA" id="ARBA00022857"/>
    </source>
</evidence>
<comment type="caution">
    <text evidence="8">The sequence shown here is derived from an EMBL/GenBank/DDBJ whole genome shotgun (WGS) entry which is preliminary data.</text>
</comment>
<evidence type="ECO:0000259" key="7">
    <source>
        <dbReference type="Pfam" id="PF00248"/>
    </source>
</evidence>
<dbReference type="Pfam" id="PF00248">
    <property type="entry name" value="Aldo_ket_red"/>
    <property type="match status" value="1"/>
</dbReference>
<organism evidence="8 9">
    <name type="scientific">Enterococcus durans</name>
    <dbReference type="NCBI Taxonomy" id="53345"/>
    <lineage>
        <taxon>Bacteria</taxon>
        <taxon>Bacillati</taxon>
        <taxon>Bacillota</taxon>
        <taxon>Bacilli</taxon>
        <taxon>Lactobacillales</taxon>
        <taxon>Enterococcaceae</taxon>
        <taxon>Enterococcus</taxon>
    </lineage>
</organism>
<comment type="similarity">
    <text evidence="1">Belongs to the aldo/keto reductase family.</text>
</comment>
<dbReference type="PANTHER" id="PTHR43827:SF3">
    <property type="entry name" value="NADP-DEPENDENT OXIDOREDUCTASE DOMAIN-CONTAINING PROTEIN"/>
    <property type="match status" value="1"/>
</dbReference>
<evidence type="ECO:0000313" key="8">
    <source>
        <dbReference type="EMBL" id="RCA11866.1"/>
    </source>
</evidence>
<evidence type="ECO:0000256" key="3">
    <source>
        <dbReference type="ARBA" id="ARBA00023002"/>
    </source>
</evidence>
<keyword evidence="3" id="KW-0560">Oxidoreductase</keyword>
<dbReference type="PRINTS" id="PR00069">
    <property type="entry name" value="ALDKETRDTASE"/>
</dbReference>
<dbReference type="Gene3D" id="3.20.20.100">
    <property type="entry name" value="NADP-dependent oxidoreductase domain"/>
    <property type="match status" value="1"/>
</dbReference>
<protein>
    <submittedName>
        <fullName evidence="8">Aldo/keto reductase</fullName>
    </submittedName>
</protein>
<evidence type="ECO:0000256" key="4">
    <source>
        <dbReference type="PIRSR" id="PIRSR000097-1"/>
    </source>
</evidence>
<evidence type="ECO:0000256" key="6">
    <source>
        <dbReference type="PIRSR" id="PIRSR000097-3"/>
    </source>
</evidence>
<reference evidence="8 9" key="1">
    <citation type="submission" date="2015-06" db="EMBL/GenBank/DDBJ databases">
        <title>The Genome Sequence of Enterococcus durans 4EA1.</title>
        <authorList>
            <consortium name="The Broad Institute Genomics Platform"/>
            <consortium name="The Broad Institute Genome Sequencing Center for Infectious Disease"/>
            <person name="Earl A.M."/>
            <person name="Van Tyne D."/>
            <person name="Lebreton F."/>
            <person name="Saavedra J.T."/>
            <person name="Gilmore M.S."/>
            <person name="Manson Mcguire A."/>
            <person name="Clock S."/>
            <person name="Crupain M."/>
            <person name="Rangan U."/>
            <person name="Young S."/>
            <person name="Abouelleil A."/>
            <person name="Cao P."/>
            <person name="Chapman S.B."/>
            <person name="Griggs A."/>
            <person name="Priest M."/>
            <person name="Shea T."/>
            <person name="Wortman J."/>
            <person name="Nusbaum C."/>
            <person name="Birren B."/>
        </authorList>
    </citation>
    <scope>NUCLEOTIDE SEQUENCE [LARGE SCALE GENOMIC DNA]</scope>
    <source>
        <strain evidence="8 9">4EA1</strain>
    </source>
</reference>